<feature type="region of interest" description="Disordered" evidence="1">
    <location>
        <begin position="85"/>
        <end position="150"/>
    </location>
</feature>
<feature type="compositionally biased region" description="Low complexity" evidence="1">
    <location>
        <begin position="139"/>
        <end position="148"/>
    </location>
</feature>
<feature type="compositionally biased region" description="Basic and acidic residues" evidence="1">
    <location>
        <begin position="100"/>
        <end position="110"/>
    </location>
</feature>
<keyword evidence="3" id="KW-1185">Reference proteome</keyword>
<name>A0A4Z2HGB9_9TELE</name>
<proteinExistence type="predicted"/>
<dbReference type="Proteomes" id="UP000314294">
    <property type="component" value="Unassembled WGS sequence"/>
</dbReference>
<evidence type="ECO:0000256" key="1">
    <source>
        <dbReference type="SAM" id="MobiDB-lite"/>
    </source>
</evidence>
<organism evidence="2 3">
    <name type="scientific">Liparis tanakae</name>
    <name type="common">Tanaka's snailfish</name>
    <dbReference type="NCBI Taxonomy" id="230148"/>
    <lineage>
        <taxon>Eukaryota</taxon>
        <taxon>Metazoa</taxon>
        <taxon>Chordata</taxon>
        <taxon>Craniata</taxon>
        <taxon>Vertebrata</taxon>
        <taxon>Euteleostomi</taxon>
        <taxon>Actinopterygii</taxon>
        <taxon>Neopterygii</taxon>
        <taxon>Teleostei</taxon>
        <taxon>Neoteleostei</taxon>
        <taxon>Acanthomorphata</taxon>
        <taxon>Eupercaria</taxon>
        <taxon>Perciformes</taxon>
        <taxon>Cottioidei</taxon>
        <taxon>Cottales</taxon>
        <taxon>Liparidae</taxon>
        <taxon>Liparis</taxon>
    </lineage>
</organism>
<dbReference type="AlphaFoldDB" id="A0A4Z2HGB9"/>
<dbReference type="EMBL" id="SRLO01000249">
    <property type="protein sequence ID" value="TNN64651.1"/>
    <property type="molecule type" value="Genomic_DNA"/>
</dbReference>
<gene>
    <name evidence="2" type="ORF">EYF80_025160</name>
</gene>
<evidence type="ECO:0000313" key="2">
    <source>
        <dbReference type="EMBL" id="TNN64651.1"/>
    </source>
</evidence>
<reference evidence="2 3" key="1">
    <citation type="submission" date="2019-03" db="EMBL/GenBank/DDBJ databases">
        <title>First draft genome of Liparis tanakae, snailfish: a comprehensive survey of snailfish specific genes.</title>
        <authorList>
            <person name="Kim W."/>
            <person name="Song I."/>
            <person name="Jeong J.-H."/>
            <person name="Kim D."/>
            <person name="Kim S."/>
            <person name="Ryu S."/>
            <person name="Song J.Y."/>
            <person name="Lee S.K."/>
        </authorList>
    </citation>
    <scope>NUCLEOTIDE SEQUENCE [LARGE SCALE GENOMIC DNA]</scope>
    <source>
        <tissue evidence="2">Muscle</tissue>
    </source>
</reference>
<comment type="caution">
    <text evidence="2">The sequence shown here is derived from an EMBL/GenBank/DDBJ whole genome shotgun (WGS) entry which is preliminary data.</text>
</comment>
<evidence type="ECO:0000313" key="3">
    <source>
        <dbReference type="Proteomes" id="UP000314294"/>
    </source>
</evidence>
<feature type="compositionally biased region" description="Acidic residues" evidence="1">
    <location>
        <begin position="120"/>
        <end position="129"/>
    </location>
</feature>
<protein>
    <submittedName>
        <fullName evidence="2">Uncharacterized protein</fullName>
    </submittedName>
</protein>
<accession>A0A4Z2HGB9</accession>
<sequence>MNTFCKKLQPARRSNFSIEAKREIVFYEFLSGTRTRKEKKLGVAIQLVSTREFLPTVDRSSSSSHSLNHWPEVNFVAESRTFLLPSSSSPVSKTSRRTAVRRDEPKDVLKQTDVIGKGGEEEDEEEDEEALRGFLRRTSPQPSSSSSSAFKYARALTTRRERTGEIAFSHRFVSLPPHPTFLLWECTSWSSRSWTVSRPRQEFFWVSSEPSWAAKRNSFLSSVTASRDKASCSSATLTASGLSCDEGETDDDGQLWLRPQQAVQFGLGQWEAAPVGGVHHVHQNVSLPQVVRPVPPQVLPAADCSGENFLSNAQHDSTMSINYATALLRPRPLLLSTSIRLMDDGGLDRARIH</sequence>